<reference evidence="4" key="1">
    <citation type="submission" date="2017-02" db="EMBL/GenBank/DDBJ databases">
        <authorList>
            <person name="Varghese N."/>
            <person name="Submissions S."/>
        </authorList>
    </citation>
    <scope>NUCLEOTIDE SEQUENCE [LARGE SCALE GENOMIC DNA]</scope>
    <source>
        <strain evidence="4">ATCC 35199</strain>
    </source>
</reference>
<name>A0A1T5DQY9_9FIRM</name>
<dbReference type="OrthoDB" id="1938780at2"/>
<evidence type="ECO:0000313" key="3">
    <source>
        <dbReference type="EMBL" id="SKB74142.1"/>
    </source>
</evidence>
<dbReference type="SUPFAM" id="SSF46785">
    <property type="entry name" value="Winged helix' DNA-binding domain"/>
    <property type="match status" value="2"/>
</dbReference>
<dbReference type="EMBL" id="FUYN01000013">
    <property type="protein sequence ID" value="SKB74142.1"/>
    <property type="molecule type" value="Genomic_DNA"/>
</dbReference>
<dbReference type="InterPro" id="IPR036388">
    <property type="entry name" value="WH-like_DNA-bd_sf"/>
</dbReference>
<proteinExistence type="inferred from homology"/>
<evidence type="ECO:0000259" key="2">
    <source>
        <dbReference type="Pfam" id="PF01051"/>
    </source>
</evidence>
<evidence type="ECO:0000313" key="4">
    <source>
        <dbReference type="Proteomes" id="UP000243406"/>
    </source>
</evidence>
<sequence>MEKQKNNLVKKANTLIEARYKLSLLEQKLILYSSTKIDDNNDRFNTITININEFLEEIKSESNRLSEFKEIAIGLMEKQIYIDKGEVDRKGNKKFVIMNWLSSIEYKGDAIFELEFSEKLIPYMLKLKEQYTIYEINNILYLENKYSIRFYEILKKDEKISTSIFELSKLKDMIGCDNYPDYKDFNRYVLKKVIEEINEYTDLQVEYETIRKGRKIDSIKFLIKNKKKMKYKKEDLDFLKNLVDGFTDQELIKLLNLTNKEEIIRKYSIMLKQNTPVLNKMGYMIKAIKENYKSEEESLEDIIQILIYLKGKEPAQLYFG</sequence>
<dbReference type="Proteomes" id="UP000243406">
    <property type="component" value="Unassembled WGS sequence"/>
</dbReference>
<dbReference type="GO" id="GO:0006270">
    <property type="term" value="P:DNA replication initiation"/>
    <property type="evidence" value="ECO:0007669"/>
    <property type="project" value="InterPro"/>
</dbReference>
<feature type="domain" description="Initiator Rep protein WH1" evidence="2">
    <location>
        <begin position="9"/>
        <end position="155"/>
    </location>
</feature>
<accession>A0A1T5DQY9</accession>
<dbReference type="GO" id="GO:0003887">
    <property type="term" value="F:DNA-directed DNA polymerase activity"/>
    <property type="evidence" value="ECO:0007669"/>
    <property type="project" value="InterPro"/>
</dbReference>
<dbReference type="RefSeq" id="WP_079590793.1">
    <property type="nucleotide sequence ID" value="NZ_FUYN01000013.1"/>
</dbReference>
<organism evidence="3 4">
    <name type="scientific">Acetoanaerobium noterae</name>
    <dbReference type="NCBI Taxonomy" id="745369"/>
    <lineage>
        <taxon>Bacteria</taxon>
        <taxon>Bacillati</taxon>
        <taxon>Bacillota</taxon>
        <taxon>Clostridia</taxon>
        <taxon>Peptostreptococcales</taxon>
        <taxon>Filifactoraceae</taxon>
        <taxon>Acetoanaerobium</taxon>
    </lineage>
</organism>
<dbReference type="InterPro" id="IPR000525">
    <property type="entry name" value="Initiator_Rep_WH1"/>
</dbReference>
<protein>
    <submittedName>
        <fullName evidence="3">Initiator Replication protein</fullName>
    </submittedName>
</protein>
<evidence type="ECO:0000256" key="1">
    <source>
        <dbReference type="ARBA" id="ARBA00038283"/>
    </source>
</evidence>
<gene>
    <name evidence="3" type="ORF">SAMN02745120_0109</name>
</gene>
<dbReference type="Gene3D" id="1.10.10.10">
    <property type="entry name" value="Winged helix-like DNA-binding domain superfamily/Winged helix DNA-binding domain"/>
    <property type="match status" value="2"/>
</dbReference>
<dbReference type="Pfam" id="PF01051">
    <property type="entry name" value="Rep3_N"/>
    <property type="match status" value="1"/>
</dbReference>
<dbReference type="Pfam" id="PF21205">
    <property type="entry name" value="Rep3_C"/>
    <property type="match status" value="1"/>
</dbReference>
<dbReference type="AlphaFoldDB" id="A0A1T5DQY9"/>
<keyword evidence="4" id="KW-1185">Reference proteome</keyword>
<dbReference type="InterPro" id="IPR036390">
    <property type="entry name" value="WH_DNA-bd_sf"/>
</dbReference>
<comment type="similarity">
    <text evidence="1">Belongs to the initiator RepB protein family.</text>
</comment>